<dbReference type="EMBL" id="JACHVY010000001">
    <property type="protein sequence ID" value="MBB2899815.1"/>
    <property type="molecule type" value="Genomic_DNA"/>
</dbReference>
<reference evidence="2 3" key="2">
    <citation type="submission" date="2020-08" db="EMBL/GenBank/DDBJ databases">
        <authorList>
            <person name="Partida-Martinez L."/>
            <person name="Huntemann M."/>
            <person name="Clum A."/>
            <person name="Wang J."/>
            <person name="Palaniappan K."/>
            <person name="Ritter S."/>
            <person name="Chen I.-M."/>
            <person name="Stamatis D."/>
            <person name="Reddy T."/>
            <person name="O'Malley R."/>
            <person name="Daum C."/>
            <person name="Shapiro N."/>
            <person name="Ivanova N."/>
            <person name="Kyrpides N."/>
            <person name="Woyke T."/>
        </authorList>
    </citation>
    <scope>NUCLEOTIDE SEQUENCE [LARGE SCALE GENOMIC DNA]</scope>
    <source>
        <strain evidence="2 3">AS2.23</strain>
    </source>
</reference>
<protein>
    <submittedName>
        <fullName evidence="2">Quinol monooxygenase YgiN</fullName>
    </submittedName>
</protein>
<dbReference type="Pfam" id="PF03992">
    <property type="entry name" value="ABM"/>
    <property type="match status" value="1"/>
</dbReference>
<dbReference type="AlphaFoldDB" id="A0A7W4TJ14"/>
<dbReference type="InterPro" id="IPR007138">
    <property type="entry name" value="ABM_dom"/>
</dbReference>
<dbReference type="RefSeq" id="WP_011981879.1">
    <property type="nucleotide sequence ID" value="NZ_JACHVY010000001.1"/>
</dbReference>
<proteinExistence type="predicted"/>
<dbReference type="Gene3D" id="3.30.70.100">
    <property type="match status" value="1"/>
</dbReference>
<organism evidence="2 3">
    <name type="scientific">Kineococcus radiotolerans</name>
    <dbReference type="NCBI Taxonomy" id="131568"/>
    <lineage>
        <taxon>Bacteria</taxon>
        <taxon>Bacillati</taxon>
        <taxon>Actinomycetota</taxon>
        <taxon>Actinomycetes</taxon>
        <taxon>Kineosporiales</taxon>
        <taxon>Kineosporiaceae</taxon>
        <taxon>Kineococcus</taxon>
    </lineage>
</organism>
<dbReference type="SUPFAM" id="SSF54909">
    <property type="entry name" value="Dimeric alpha+beta barrel"/>
    <property type="match status" value="1"/>
</dbReference>
<accession>A0A7W4TJ14</accession>
<dbReference type="OMA" id="EAHWLIY"/>
<gene>
    <name evidence="2" type="ORF">FHR75_000603</name>
</gene>
<dbReference type="PROSITE" id="PS51725">
    <property type="entry name" value="ABM"/>
    <property type="match status" value="1"/>
</dbReference>
<evidence type="ECO:0000259" key="1">
    <source>
        <dbReference type="PROSITE" id="PS51725"/>
    </source>
</evidence>
<feature type="domain" description="ABM" evidence="1">
    <location>
        <begin position="3"/>
        <end position="91"/>
    </location>
</feature>
<dbReference type="Proteomes" id="UP000533269">
    <property type="component" value="Unassembled WGS sequence"/>
</dbReference>
<keyword evidence="2" id="KW-0560">Oxidoreductase</keyword>
<evidence type="ECO:0000313" key="3">
    <source>
        <dbReference type="Proteomes" id="UP000533269"/>
    </source>
</evidence>
<dbReference type="GO" id="GO:0004497">
    <property type="term" value="F:monooxygenase activity"/>
    <property type="evidence" value="ECO:0007669"/>
    <property type="project" value="UniProtKB-KW"/>
</dbReference>
<sequence>MTTIAILELTLKPENVADAPAILTETLEATRAFKGNLGCEVLIDHADETHVSIVERWESIEDDNAYRAFRATPEGANRLGSIVTDRKLTLYAVRDDI</sequence>
<reference evidence="2 3" key="1">
    <citation type="submission" date="2020-08" db="EMBL/GenBank/DDBJ databases">
        <title>The Agave Microbiome: Exploring the role of microbial communities in plant adaptations to desert environments.</title>
        <authorList>
            <person name="Partida-Martinez L.P."/>
        </authorList>
    </citation>
    <scope>NUCLEOTIDE SEQUENCE [LARGE SCALE GENOMIC DNA]</scope>
    <source>
        <strain evidence="2 3">AS2.23</strain>
    </source>
</reference>
<evidence type="ECO:0000313" key="2">
    <source>
        <dbReference type="EMBL" id="MBB2899815.1"/>
    </source>
</evidence>
<name>A0A7W4TJ14_KINRA</name>
<keyword evidence="2" id="KW-0503">Monooxygenase</keyword>
<comment type="caution">
    <text evidence="2">The sequence shown here is derived from an EMBL/GenBank/DDBJ whole genome shotgun (WGS) entry which is preliminary data.</text>
</comment>
<dbReference type="InterPro" id="IPR011008">
    <property type="entry name" value="Dimeric_a/b-barrel"/>
</dbReference>